<dbReference type="GO" id="GO:0004386">
    <property type="term" value="F:helicase activity"/>
    <property type="evidence" value="ECO:0007669"/>
    <property type="project" value="UniProtKB-KW"/>
</dbReference>
<comment type="caution">
    <text evidence="16">The sequence shown here is derived from an EMBL/GenBank/DDBJ whole genome shotgun (WGS) entry which is preliminary data.</text>
</comment>
<dbReference type="InterPro" id="IPR004589">
    <property type="entry name" value="DNA_helicase_ATP-dep_RecQ"/>
</dbReference>
<evidence type="ECO:0000259" key="14">
    <source>
        <dbReference type="PROSITE" id="PS51192"/>
    </source>
</evidence>
<dbReference type="Gene3D" id="3.40.50.300">
    <property type="entry name" value="P-loop containing nucleotide triphosphate hydrolases"/>
    <property type="match status" value="2"/>
</dbReference>
<feature type="region of interest" description="Disordered" evidence="13">
    <location>
        <begin position="534"/>
        <end position="553"/>
    </location>
</feature>
<comment type="catalytic activity">
    <reaction evidence="9">
        <text>Couples ATP hydrolysis with the unwinding of duplex DNA by translocating in the 3'-5' direction.</text>
        <dbReference type="EC" id="5.6.2.4"/>
    </reaction>
</comment>
<dbReference type="SMART" id="SM00487">
    <property type="entry name" value="DEXDc"/>
    <property type="match status" value="1"/>
</dbReference>
<dbReference type="NCBIfam" id="TIGR00614">
    <property type="entry name" value="recQ_fam"/>
    <property type="match status" value="1"/>
</dbReference>
<dbReference type="InterPro" id="IPR011545">
    <property type="entry name" value="DEAD/DEAH_box_helicase_dom"/>
</dbReference>
<keyword evidence="7" id="KW-0238">DNA-binding</keyword>
<dbReference type="EMBL" id="JAAXLS010000036">
    <property type="protein sequence ID" value="NKQ57415.1"/>
    <property type="molecule type" value="Genomic_DNA"/>
</dbReference>
<evidence type="ECO:0000256" key="6">
    <source>
        <dbReference type="ARBA" id="ARBA00022840"/>
    </source>
</evidence>
<dbReference type="Proteomes" id="UP000715441">
    <property type="component" value="Unassembled WGS sequence"/>
</dbReference>
<dbReference type="InterPro" id="IPR002464">
    <property type="entry name" value="DNA/RNA_helicase_DEAH_CS"/>
</dbReference>
<evidence type="ECO:0000313" key="16">
    <source>
        <dbReference type="EMBL" id="NKQ57415.1"/>
    </source>
</evidence>
<dbReference type="EC" id="5.6.2.4" evidence="10"/>
<dbReference type="PANTHER" id="PTHR13710">
    <property type="entry name" value="DNA HELICASE RECQ FAMILY MEMBER"/>
    <property type="match status" value="1"/>
</dbReference>
<evidence type="ECO:0000313" key="17">
    <source>
        <dbReference type="Proteomes" id="UP000715441"/>
    </source>
</evidence>
<dbReference type="InterPro" id="IPR014001">
    <property type="entry name" value="Helicase_ATP-bd"/>
</dbReference>
<dbReference type="RefSeq" id="WP_168520443.1">
    <property type="nucleotide sequence ID" value="NZ_JAAXLS010000036.1"/>
</dbReference>
<sequence>MSTIEQLREAARKTFGWSDLRPEQLTAMEQLIDGHDVLVVMPTGSGKSAIYQVPALLLRGPTLVVSPLTALQRDQVGQIEDSRAPEAVAVNSAQRAGESDRAWDAVSEGEAEYLFLSPEQLAKDEVLEQVAEAAPSLFVIDEAHCVSAWGHDFRPDYLRLGHVIEQLGHPRVLALTATAGAPVRDDIVRYLGMRDPARVVTGFDRPNLHLAVRQAGTDEDKRDAVLDWVRSAAKPGLVYTATRKDTGRYAEALGERTAAYHAGMKPSERERVHEQFLAGNLDVVIATSAFGMGIDKPDVRFVVHASVPESLDSYYQQIGRAGRDGEPAEAVLFYRPEDLGLQKFLTSRPLDTEGVREVAGVVEDHEGPASPREIDEAVAQSHRRAMNNLNLLEQAEVIRARGGRFAYEGGEPVEAATEIARRRKDLARSRIEVMREYAETRSCRRQFLLGYFGEVADEPCGHCDTCEAGVAEEHAPEPGGPFAAGSVVRHREWGPGQVVRRDAERLTVLFDEAGYRTLSVRAVESGGLLTEEANQLITPAGGQGASRPRPNSS</sequence>
<dbReference type="CDD" id="cd17920">
    <property type="entry name" value="DEXHc_RecQ"/>
    <property type="match status" value="1"/>
</dbReference>
<evidence type="ECO:0000256" key="8">
    <source>
        <dbReference type="ARBA" id="ARBA00023235"/>
    </source>
</evidence>
<evidence type="ECO:0000256" key="12">
    <source>
        <dbReference type="ARBA" id="ARBA00044550"/>
    </source>
</evidence>
<dbReference type="InterPro" id="IPR032284">
    <property type="entry name" value="RecQ_Zn-bd"/>
</dbReference>
<evidence type="ECO:0000256" key="11">
    <source>
        <dbReference type="ARBA" id="ARBA00044535"/>
    </source>
</evidence>
<dbReference type="InterPro" id="IPR001650">
    <property type="entry name" value="Helicase_C-like"/>
</dbReference>
<comment type="similarity">
    <text evidence="1">Belongs to the helicase family. RecQ subfamily.</text>
</comment>
<keyword evidence="3" id="KW-0547">Nucleotide-binding</keyword>
<keyword evidence="2" id="KW-0479">Metal-binding</keyword>
<keyword evidence="6" id="KW-0067">ATP-binding</keyword>
<protein>
    <recommendedName>
        <fullName evidence="11">ATP-dependent DNA helicase RecQ</fullName>
        <ecNumber evidence="10">5.6.2.4</ecNumber>
    </recommendedName>
    <alternativeName>
        <fullName evidence="12">DNA 3'-5' helicase RecQ</fullName>
    </alternativeName>
</protein>
<evidence type="ECO:0000256" key="2">
    <source>
        <dbReference type="ARBA" id="ARBA00022723"/>
    </source>
</evidence>
<keyword evidence="8" id="KW-0413">Isomerase</keyword>
<dbReference type="InterPro" id="IPR027417">
    <property type="entry name" value="P-loop_NTPase"/>
</dbReference>
<evidence type="ECO:0000256" key="7">
    <source>
        <dbReference type="ARBA" id="ARBA00023125"/>
    </source>
</evidence>
<dbReference type="Pfam" id="PF00271">
    <property type="entry name" value="Helicase_C"/>
    <property type="match status" value="1"/>
</dbReference>
<dbReference type="PROSITE" id="PS00690">
    <property type="entry name" value="DEAH_ATP_HELICASE"/>
    <property type="match status" value="1"/>
</dbReference>
<evidence type="ECO:0000256" key="9">
    <source>
        <dbReference type="ARBA" id="ARBA00034617"/>
    </source>
</evidence>
<reference evidence="16 17" key="1">
    <citation type="submission" date="2020-04" db="EMBL/GenBank/DDBJ databases">
        <title>Novel species.</title>
        <authorList>
            <person name="Teo W.F.A."/>
            <person name="Lipun K."/>
            <person name="Srisuk N."/>
            <person name="Duangmal K."/>
        </authorList>
    </citation>
    <scope>NUCLEOTIDE SEQUENCE [LARGE SCALE GENOMIC DNA]</scope>
    <source>
        <strain evidence="16 17">K13G38</strain>
    </source>
</reference>
<evidence type="ECO:0000256" key="13">
    <source>
        <dbReference type="SAM" id="MobiDB-lite"/>
    </source>
</evidence>
<dbReference type="PROSITE" id="PS51192">
    <property type="entry name" value="HELICASE_ATP_BIND_1"/>
    <property type="match status" value="1"/>
</dbReference>
<proteinExistence type="inferred from homology"/>
<evidence type="ECO:0000256" key="10">
    <source>
        <dbReference type="ARBA" id="ARBA00034808"/>
    </source>
</evidence>
<organism evidence="16 17">
    <name type="scientific">Amycolatopsis acididurans</name>
    <dbReference type="NCBI Taxonomy" id="2724524"/>
    <lineage>
        <taxon>Bacteria</taxon>
        <taxon>Bacillati</taxon>
        <taxon>Actinomycetota</taxon>
        <taxon>Actinomycetes</taxon>
        <taxon>Pseudonocardiales</taxon>
        <taxon>Pseudonocardiaceae</taxon>
        <taxon>Amycolatopsis</taxon>
    </lineage>
</organism>
<evidence type="ECO:0000256" key="4">
    <source>
        <dbReference type="ARBA" id="ARBA00022801"/>
    </source>
</evidence>
<name>A0ABX1JG71_9PSEU</name>
<evidence type="ECO:0000256" key="5">
    <source>
        <dbReference type="ARBA" id="ARBA00022806"/>
    </source>
</evidence>
<dbReference type="Pfam" id="PF16124">
    <property type="entry name" value="RecQ_Zn_bind"/>
    <property type="match status" value="1"/>
</dbReference>
<dbReference type="Pfam" id="PF00270">
    <property type="entry name" value="DEAD"/>
    <property type="match status" value="1"/>
</dbReference>
<keyword evidence="4" id="KW-0378">Hydrolase</keyword>
<feature type="domain" description="Helicase ATP-binding" evidence="14">
    <location>
        <begin position="28"/>
        <end position="197"/>
    </location>
</feature>
<keyword evidence="5 16" id="KW-0347">Helicase</keyword>
<keyword evidence="17" id="KW-1185">Reference proteome</keyword>
<evidence type="ECO:0000259" key="15">
    <source>
        <dbReference type="PROSITE" id="PS51194"/>
    </source>
</evidence>
<accession>A0ABX1JG71</accession>
<dbReference type="PANTHER" id="PTHR13710:SF105">
    <property type="entry name" value="ATP-DEPENDENT DNA HELICASE Q1"/>
    <property type="match status" value="1"/>
</dbReference>
<dbReference type="PROSITE" id="PS51194">
    <property type="entry name" value="HELICASE_CTER"/>
    <property type="match status" value="1"/>
</dbReference>
<dbReference type="SMART" id="SM00490">
    <property type="entry name" value="HELICc"/>
    <property type="match status" value="1"/>
</dbReference>
<evidence type="ECO:0000256" key="1">
    <source>
        <dbReference type="ARBA" id="ARBA00005446"/>
    </source>
</evidence>
<evidence type="ECO:0000256" key="3">
    <source>
        <dbReference type="ARBA" id="ARBA00022741"/>
    </source>
</evidence>
<gene>
    <name evidence="16" type="ORF">HFP15_31580</name>
</gene>
<feature type="domain" description="Helicase C-terminal" evidence="15">
    <location>
        <begin position="221"/>
        <end position="366"/>
    </location>
</feature>
<dbReference type="SUPFAM" id="SSF52540">
    <property type="entry name" value="P-loop containing nucleoside triphosphate hydrolases"/>
    <property type="match status" value="1"/>
</dbReference>